<organism evidence="4 5">
    <name type="scientific">Levilactobacillus spicheri DSM 15429</name>
    <dbReference type="NCBI Taxonomy" id="1423805"/>
    <lineage>
        <taxon>Bacteria</taxon>
        <taxon>Bacillati</taxon>
        <taxon>Bacillota</taxon>
        <taxon>Bacilli</taxon>
        <taxon>Lactobacillales</taxon>
        <taxon>Lactobacillaceae</taxon>
        <taxon>Levilactobacillus</taxon>
    </lineage>
</organism>
<feature type="domain" description="Extracellular matrix-binding protein ebh GA module" evidence="3">
    <location>
        <begin position="855"/>
        <end position="912"/>
    </location>
</feature>
<evidence type="ECO:0000259" key="3">
    <source>
        <dbReference type="SMART" id="SM00844"/>
    </source>
</evidence>
<dbReference type="InterPro" id="IPR044081">
    <property type="entry name" value="DUF5776"/>
</dbReference>
<dbReference type="SMART" id="SM00844">
    <property type="entry name" value="GA"/>
    <property type="match status" value="4"/>
</dbReference>
<evidence type="ECO:0000313" key="4">
    <source>
        <dbReference type="EMBL" id="KRL47914.1"/>
    </source>
</evidence>
<feature type="domain" description="Extracellular matrix-binding protein ebh GA module" evidence="3">
    <location>
        <begin position="548"/>
        <end position="607"/>
    </location>
</feature>
<evidence type="ECO:0000256" key="2">
    <source>
        <dbReference type="SAM" id="MobiDB-lite"/>
    </source>
</evidence>
<feature type="coiled-coil region" evidence="1">
    <location>
        <begin position="487"/>
        <end position="521"/>
    </location>
</feature>
<proteinExistence type="predicted"/>
<gene>
    <name evidence="4" type="ORF">FD37_GL001834</name>
</gene>
<evidence type="ECO:0000256" key="1">
    <source>
        <dbReference type="SAM" id="Coils"/>
    </source>
</evidence>
<dbReference type="Pfam" id="PF19087">
    <property type="entry name" value="DUF5776"/>
    <property type="match status" value="1"/>
</dbReference>
<feature type="compositionally biased region" description="Basic and acidic residues" evidence="2">
    <location>
        <begin position="119"/>
        <end position="131"/>
    </location>
</feature>
<sequence>MNADLQVVVDQDIKNNKIIEERAKAKTVVDALENVPGNSLSLSGADTSISSARDRKTIMTWINLEQETVGIKQSKLFFEDAIGDFQNLTAADKTNFKNKIDKINPVVHPDNSLSPNDLDQSRTAKDGPDGRDIRIANIWREALSLDEERAQGLELVEKATNQSPADKQKIKDNITKGDLETVNNIIHQEKMADVEPIKRDVQAKVQKLTHLSPDHQKKYQSVIQGSTDGKKILSQVAAAQQDNLTDGKSTEQTALGKLDDKGTITESIKNAKNEQDLQKIDQQIQLAQVKQQISADAAQVKPSPDSQWLNGLKRVGTVEQAWTTWQNYLNQQLATQEKQAEAAIKKLSHLDAAGEQSQKGYITELSKNTSLPTDSLAKDSLQDYQTKQTTIKHVQAQAQLQDAANGAIEQLSQLKNIDTSKDIQKIRSVVKQNKANDNQLDTINKTVADAKKADNEALTTCRSNSTTNLQSLTDLTDEQRTAVKKTIDDQSATIQSIKEALTQATSENNETQNKQNNLLKELPTLKYLTADEQQTLKDEIQQIKEISALNKLEKKGEQQNLADAQTSLKVAVDQLADLSASHRKIAESTIQQATNVSEAEKARENAIDQNKTDLVALQDGIQALPALTAKEKADSVQRLDGDKTPADVQKTLQKAQNLNQLELNRNNAIQQLGQLPDLSGTDRQNLKTAMQTASQSDLNQLAKQAQWENQQDRVLTNLKRLPDLSEADRRALTNGVKTATSENAGSLTTIWKQAQQDQNAAVAKAQGQAIRQTNQLGALSTSEKATIQHKIQQGTTVAQADSDYRKAQAEAQTHLQQVNQAIQDAQALPNLDDEEQVSQQALLLVTPTQGLPDQVAAAQRQDRQNLVTTQTATTQAIQQLDSLTTAQKHQLLARVSQLTTVAQLQQLQQAARDQAARDVVVTESADQVVAPTSTTSSQFAESTQVPFKVYLTQALWRYRSLTFSPDNRIRFYPSRPRTQAAVFTVVAVFNGPQGTRFYRLRDGSYITATAGYTAHLYYQMFPLTGKLKLLHGIYAYRHAHFRQSDRRHHFHRGQVVTIRRLIRRQDGVNRYQLSDGTYITANKQFVDWQ</sequence>
<feature type="region of interest" description="Disordered" evidence="2">
    <location>
        <begin position="105"/>
        <end position="131"/>
    </location>
</feature>
<keyword evidence="1" id="KW-0175">Coiled coil</keyword>
<feature type="domain" description="Extracellular matrix-binding protein ebh GA module" evidence="3">
    <location>
        <begin position="751"/>
        <end position="808"/>
    </location>
</feature>
<reference evidence="4 5" key="1">
    <citation type="journal article" date="2015" name="Genome Announc.">
        <title>Expanding the biotechnology potential of lactobacilli through comparative genomics of 213 strains and associated genera.</title>
        <authorList>
            <person name="Sun Z."/>
            <person name="Harris H.M."/>
            <person name="McCann A."/>
            <person name="Guo C."/>
            <person name="Argimon S."/>
            <person name="Zhang W."/>
            <person name="Yang X."/>
            <person name="Jeffery I.B."/>
            <person name="Cooney J.C."/>
            <person name="Kagawa T.F."/>
            <person name="Liu W."/>
            <person name="Song Y."/>
            <person name="Salvetti E."/>
            <person name="Wrobel A."/>
            <person name="Rasinkangas P."/>
            <person name="Parkhill J."/>
            <person name="Rea M.C."/>
            <person name="O'Sullivan O."/>
            <person name="Ritari J."/>
            <person name="Douillard F.P."/>
            <person name="Paul Ross R."/>
            <person name="Yang R."/>
            <person name="Briner A.E."/>
            <person name="Felis G.E."/>
            <person name="de Vos W.M."/>
            <person name="Barrangou R."/>
            <person name="Klaenhammer T.R."/>
            <person name="Caufield P.W."/>
            <person name="Cui Y."/>
            <person name="Zhang H."/>
            <person name="O'Toole P.W."/>
        </authorList>
    </citation>
    <scope>NUCLEOTIDE SEQUENCE [LARGE SCALE GENOMIC DNA]</scope>
    <source>
        <strain evidence="4 5">DSM 15429</strain>
    </source>
</reference>
<dbReference type="PATRIC" id="fig|1423805.4.peg.1882"/>
<evidence type="ECO:0000313" key="5">
    <source>
        <dbReference type="Proteomes" id="UP000051835"/>
    </source>
</evidence>
<dbReference type="Proteomes" id="UP000051835">
    <property type="component" value="Unassembled WGS sequence"/>
</dbReference>
<name>A0A0R1QZC0_9LACO</name>
<feature type="domain" description="Extracellular matrix-binding protein ebh GA module" evidence="3">
    <location>
        <begin position="447"/>
        <end position="505"/>
    </location>
</feature>
<dbReference type="Pfam" id="PF01468">
    <property type="entry name" value="GA"/>
    <property type="match status" value="5"/>
</dbReference>
<protein>
    <recommendedName>
        <fullName evidence="3">Extracellular matrix-binding protein ebh GA module domain-containing protein</fullName>
    </recommendedName>
</protein>
<dbReference type="InterPro" id="IPR020840">
    <property type="entry name" value="Extracell_matrix-bd_GA"/>
</dbReference>
<accession>A0A0R1QZC0</accession>
<dbReference type="InterPro" id="IPR002988">
    <property type="entry name" value="GA_module"/>
</dbReference>
<dbReference type="EMBL" id="AZFC01000020">
    <property type="protein sequence ID" value="KRL47914.1"/>
    <property type="molecule type" value="Genomic_DNA"/>
</dbReference>
<dbReference type="AlphaFoldDB" id="A0A0R1QZC0"/>
<comment type="caution">
    <text evidence="4">The sequence shown here is derived from an EMBL/GenBank/DDBJ whole genome shotgun (WGS) entry which is preliminary data.</text>
</comment>
<feature type="coiled-coil region" evidence="1">
    <location>
        <begin position="797"/>
        <end position="828"/>
    </location>
</feature>